<gene>
    <name evidence="2" type="primary">soxZ</name>
    <name evidence="2" type="ORF">GCM10007879_01760</name>
</gene>
<dbReference type="NCBIfam" id="TIGR04490">
    <property type="entry name" value="SoxZ_true"/>
    <property type="match status" value="1"/>
</dbReference>
<reference evidence="2" key="1">
    <citation type="journal article" date="2014" name="Int. J. Syst. Evol. Microbiol.">
        <title>Complete genome of a new Firmicutes species belonging to the dominant human colonic microbiota ('Ruminococcus bicirculans') reveals two chromosomes and a selective capacity to utilize plant glucans.</title>
        <authorList>
            <consortium name="NISC Comparative Sequencing Program"/>
            <person name="Wegmann U."/>
            <person name="Louis P."/>
            <person name="Goesmann A."/>
            <person name="Henrissat B."/>
            <person name="Duncan S.H."/>
            <person name="Flint H.J."/>
        </authorList>
    </citation>
    <scope>NUCLEOTIDE SEQUENCE</scope>
    <source>
        <strain evidence="2">NBRC 107169</strain>
    </source>
</reference>
<proteinExistence type="predicted"/>
<dbReference type="EMBL" id="BSNI01000001">
    <property type="protein sequence ID" value="GLQ15927.1"/>
    <property type="molecule type" value="Genomic_DNA"/>
</dbReference>
<evidence type="ECO:0000313" key="3">
    <source>
        <dbReference type="Proteomes" id="UP001161405"/>
    </source>
</evidence>
<organism evidence="2 3">
    <name type="scientific">Maritalea porphyrae</name>
    <dbReference type="NCBI Taxonomy" id="880732"/>
    <lineage>
        <taxon>Bacteria</taxon>
        <taxon>Pseudomonadati</taxon>
        <taxon>Pseudomonadota</taxon>
        <taxon>Alphaproteobacteria</taxon>
        <taxon>Hyphomicrobiales</taxon>
        <taxon>Devosiaceae</taxon>
        <taxon>Maritalea</taxon>
    </lineage>
</organism>
<dbReference type="InterPro" id="IPR014880">
    <property type="entry name" value="SoxZ_dom"/>
</dbReference>
<dbReference type="InterPro" id="IPR014756">
    <property type="entry name" value="Ig_E-set"/>
</dbReference>
<dbReference type="SUPFAM" id="SSF81296">
    <property type="entry name" value="E set domains"/>
    <property type="match status" value="1"/>
</dbReference>
<accession>A0ABQ5ULB9</accession>
<protein>
    <submittedName>
        <fullName evidence="2">Thiosulfate oxidation carrier complex protein SoxZ</fullName>
    </submittedName>
</protein>
<reference evidence="2" key="2">
    <citation type="submission" date="2023-01" db="EMBL/GenBank/DDBJ databases">
        <title>Draft genome sequence of Maritalea porphyrae strain NBRC 107169.</title>
        <authorList>
            <person name="Sun Q."/>
            <person name="Mori K."/>
        </authorList>
    </citation>
    <scope>NUCLEOTIDE SEQUENCE</scope>
    <source>
        <strain evidence="2">NBRC 107169</strain>
    </source>
</reference>
<dbReference type="Gene3D" id="2.60.40.10">
    <property type="entry name" value="Immunoglobulins"/>
    <property type="match status" value="1"/>
</dbReference>
<dbReference type="Pfam" id="PF08770">
    <property type="entry name" value="SoxZ"/>
    <property type="match status" value="1"/>
</dbReference>
<evidence type="ECO:0000313" key="2">
    <source>
        <dbReference type="EMBL" id="GLQ15927.1"/>
    </source>
</evidence>
<dbReference type="InterPro" id="IPR013783">
    <property type="entry name" value="Ig-like_fold"/>
</dbReference>
<comment type="caution">
    <text evidence="2">The sequence shown here is derived from an EMBL/GenBank/DDBJ whole genome shotgun (WGS) entry which is preliminary data.</text>
</comment>
<sequence>MATKPRVKVPKKAAAGDVITIKTLISHAMESGQRKGKDGNLIPRKIINKFTAEFNGATVFSADIEPGVAANPFIEFNVKVMESGTFDFKWLDDDGSEYTSSKEIAVE</sequence>
<feature type="domain" description="Sulphur oxidation protein SoxZ" evidence="1">
    <location>
        <begin position="8"/>
        <end position="101"/>
    </location>
</feature>
<dbReference type="InterPro" id="IPR030995">
    <property type="entry name" value="SoxZ"/>
</dbReference>
<keyword evidence="3" id="KW-1185">Reference proteome</keyword>
<dbReference type="Proteomes" id="UP001161405">
    <property type="component" value="Unassembled WGS sequence"/>
</dbReference>
<evidence type="ECO:0000259" key="1">
    <source>
        <dbReference type="Pfam" id="PF08770"/>
    </source>
</evidence>
<dbReference type="RefSeq" id="WP_284361081.1">
    <property type="nucleotide sequence ID" value="NZ_BSNI01000001.1"/>
</dbReference>
<name>A0ABQ5ULB9_9HYPH</name>